<feature type="domain" description="HTH cro/C1-type" evidence="2">
    <location>
        <begin position="31"/>
        <end position="75"/>
    </location>
</feature>
<dbReference type="RefSeq" id="WP_048986648.1">
    <property type="nucleotide sequence ID" value="NZ_CADETK010000010.1"/>
</dbReference>
<gene>
    <name evidence="3" type="ORF">A8E72_16755</name>
</gene>
<dbReference type="EMBL" id="MUTJ01000053">
    <property type="protein sequence ID" value="ONU85046.1"/>
    <property type="molecule type" value="Genomic_DNA"/>
</dbReference>
<name>A0A1V2W353_9BURK</name>
<organism evidence="3 4">
    <name type="scientific">Burkholderia cenocepacia</name>
    <dbReference type="NCBI Taxonomy" id="95486"/>
    <lineage>
        <taxon>Bacteria</taxon>
        <taxon>Pseudomonadati</taxon>
        <taxon>Pseudomonadota</taxon>
        <taxon>Betaproteobacteria</taxon>
        <taxon>Burkholderiales</taxon>
        <taxon>Burkholderiaceae</taxon>
        <taxon>Burkholderia</taxon>
        <taxon>Burkholderia cepacia complex</taxon>
    </lineage>
</organism>
<dbReference type="GO" id="GO:0003677">
    <property type="term" value="F:DNA binding"/>
    <property type="evidence" value="ECO:0007669"/>
    <property type="project" value="InterPro"/>
</dbReference>
<evidence type="ECO:0000256" key="1">
    <source>
        <dbReference type="SAM" id="MobiDB-lite"/>
    </source>
</evidence>
<evidence type="ECO:0000313" key="4">
    <source>
        <dbReference type="Proteomes" id="UP000188543"/>
    </source>
</evidence>
<dbReference type="OrthoDB" id="9016927at2"/>
<dbReference type="AlphaFoldDB" id="A0A1V2W353"/>
<feature type="region of interest" description="Disordered" evidence="1">
    <location>
        <begin position="177"/>
        <end position="202"/>
    </location>
</feature>
<dbReference type="SUPFAM" id="SSF47413">
    <property type="entry name" value="lambda repressor-like DNA-binding domains"/>
    <property type="match status" value="1"/>
</dbReference>
<protein>
    <submittedName>
        <fullName evidence="3">Transcriptional regulator</fullName>
    </submittedName>
</protein>
<dbReference type="PROSITE" id="PS50943">
    <property type="entry name" value="HTH_CROC1"/>
    <property type="match status" value="1"/>
</dbReference>
<reference evidence="3 4" key="1">
    <citation type="submission" date="2016-08" db="EMBL/GenBank/DDBJ databases">
        <authorList>
            <person name="Seilhamer J.J."/>
        </authorList>
    </citation>
    <scope>NUCLEOTIDE SEQUENCE [LARGE SCALE GENOMIC DNA]</scope>
    <source>
        <strain evidence="3 4">VC14762</strain>
    </source>
</reference>
<dbReference type="InterPro" id="IPR001387">
    <property type="entry name" value="Cro/C1-type_HTH"/>
</dbReference>
<accession>A0A1V2W353</accession>
<dbReference type="Gene3D" id="1.10.260.40">
    <property type="entry name" value="lambda repressor-like DNA-binding domains"/>
    <property type="match status" value="1"/>
</dbReference>
<dbReference type="InterPro" id="IPR010982">
    <property type="entry name" value="Lambda_DNA-bd_dom_sf"/>
</dbReference>
<dbReference type="Proteomes" id="UP000188543">
    <property type="component" value="Unassembled WGS sequence"/>
</dbReference>
<sequence>MTPEQLEDAARLRALFKQWQQEQKALRRPASQMEAAAQLGFGQSALSQYLRGEIPLNLNAASKFASLLDCTIGRFSPTLYSQLQSMLTAARLDLSGASQRKLSEALNDGPDTADTEKTEEKVNPSIHPDPKRVHNDRLQIAQRFSHELLDAVTEGRVTDELLNTLMTVFKMGVTATEAGPRGDQHHTKMVSARGSRKRGTGT</sequence>
<dbReference type="CDD" id="cd00093">
    <property type="entry name" value="HTH_XRE"/>
    <property type="match status" value="1"/>
</dbReference>
<comment type="caution">
    <text evidence="3">The sequence shown here is derived from an EMBL/GenBank/DDBJ whole genome shotgun (WGS) entry which is preliminary data.</text>
</comment>
<feature type="compositionally biased region" description="Basic and acidic residues" evidence="1">
    <location>
        <begin position="114"/>
        <end position="132"/>
    </location>
</feature>
<dbReference type="Pfam" id="PF01381">
    <property type="entry name" value="HTH_3"/>
    <property type="match status" value="1"/>
</dbReference>
<feature type="region of interest" description="Disordered" evidence="1">
    <location>
        <begin position="104"/>
        <end position="132"/>
    </location>
</feature>
<evidence type="ECO:0000259" key="2">
    <source>
        <dbReference type="PROSITE" id="PS50943"/>
    </source>
</evidence>
<evidence type="ECO:0000313" key="3">
    <source>
        <dbReference type="EMBL" id="ONU85046.1"/>
    </source>
</evidence>
<proteinExistence type="predicted"/>